<feature type="compositionally biased region" description="Basic residues" evidence="1">
    <location>
        <begin position="42"/>
        <end position="51"/>
    </location>
</feature>
<evidence type="ECO:0000313" key="3">
    <source>
        <dbReference type="Proteomes" id="UP000238274"/>
    </source>
</evidence>
<evidence type="ECO:0008006" key="4">
    <source>
        <dbReference type="Google" id="ProtNLM"/>
    </source>
</evidence>
<feature type="region of interest" description="Disordered" evidence="1">
    <location>
        <begin position="367"/>
        <end position="458"/>
    </location>
</feature>
<feature type="compositionally biased region" description="Basic and acidic residues" evidence="1">
    <location>
        <begin position="420"/>
        <end position="438"/>
    </location>
</feature>
<feature type="compositionally biased region" description="Polar residues" evidence="1">
    <location>
        <begin position="1"/>
        <end position="13"/>
    </location>
</feature>
<dbReference type="EMBL" id="PKSM01000021">
    <property type="protein sequence ID" value="POW21375.1"/>
    <property type="molecule type" value="Genomic_DNA"/>
</dbReference>
<feature type="compositionally biased region" description="Polar residues" evidence="1">
    <location>
        <begin position="225"/>
        <end position="253"/>
    </location>
</feature>
<reference evidence="3" key="2">
    <citation type="journal article" date="2018" name="BMC Genomics">
        <title>Genomic insights into host adaptation between the wheat stripe rust pathogen (Puccinia striiformis f. sp. tritici) and the barley stripe rust pathogen (Puccinia striiformis f. sp. hordei).</title>
        <authorList>
            <person name="Xia C."/>
            <person name="Wang M."/>
            <person name="Yin C."/>
            <person name="Cornejo O.E."/>
            <person name="Hulbert S.H."/>
            <person name="Chen X."/>
        </authorList>
    </citation>
    <scope>NUCLEOTIDE SEQUENCE [LARGE SCALE GENOMIC DNA]</scope>
    <source>
        <strain evidence="3">93TX-2</strain>
    </source>
</reference>
<name>A0A2S4WHV4_9BASI</name>
<dbReference type="VEuPathDB" id="FungiDB:PSHT_02412"/>
<evidence type="ECO:0000313" key="2">
    <source>
        <dbReference type="EMBL" id="POW21375.1"/>
    </source>
</evidence>
<feature type="region of interest" description="Disordered" evidence="1">
    <location>
        <begin position="211"/>
        <end position="346"/>
    </location>
</feature>
<proteinExistence type="predicted"/>
<sequence>MSSYWPSTLPSSDMSKKKNQDRTNQNSSSATAAKPTTPSKTQAKKIRRKIRRQEARSIAAQALEEETFDLTPDDDKWIAVYWSCNGAHSHKSGHQHSLPYLDDVAKVVSQLQKRGFSLTKTQLKARFTRICRETLQFSTLYNKLKDTNVTRLDADLVEAAKQDYNHQTGKPFLFESAWHVLRVHPIWTGIGREGTQSTSASSKKIFSETIITTSSESKQQPPPASKSTTPRRSSHRIASTTDKQSSISRSQPSRDTDEPDLPPIVSESEYQPSSDYHLSDPGSPNRKSSSQPRHTVIKPTTPSAVTQRTRSKTHNPVKSIPSSVPEKPRSKPCRPSPELVGGMISNAHAEPPCGAARLSSDSVSVLSASHSASRSRPSCAQAPSATRAESPPMANQAAPTATDFRIQNQLVDIKPSSRKRAFEEVEHPHSEPTNRPDPSRNMNSNRYISSPPPPTEEQKINRLQLEVKKLEAETEYERIQLDIMDKDLDACTDPYQKEFFLYKKRKILSGLKAKEESLNSVGLNHDLLVHPSPTVVHQDSRPKSFIQIIKSSLSTGIL</sequence>
<dbReference type="Proteomes" id="UP000238274">
    <property type="component" value="Unassembled WGS sequence"/>
</dbReference>
<evidence type="ECO:0000256" key="1">
    <source>
        <dbReference type="SAM" id="MobiDB-lite"/>
    </source>
</evidence>
<keyword evidence="3" id="KW-1185">Reference proteome</keyword>
<feature type="compositionally biased region" description="Low complexity" evidence="1">
    <location>
        <begin position="367"/>
        <end position="380"/>
    </location>
</feature>
<accession>A0A2S4WHV4</accession>
<organism evidence="2 3">
    <name type="scientific">Puccinia striiformis</name>
    <dbReference type="NCBI Taxonomy" id="27350"/>
    <lineage>
        <taxon>Eukaryota</taxon>
        <taxon>Fungi</taxon>
        <taxon>Dikarya</taxon>
        <taxon>Basidiomycota</taxon>
        <taxon>Pucciniomycotina</taxon>
        <taxon>Pucciniomycetes</taxon>
        <taxon>Pucciniales</taxon>
        <taxon>Pucciniaceae</taxon>
        <taxon>Puccinia</taxon>
    </lineage>
</organism>
<protein>
    <recommendedName>
        <fullName evidence="4">No apical meristem-associated C-terminal domain-containing protein</fullName>
    </recommendedName>
</protein>
<gene>
    <name evidence="2" type="ORF">PSHT_02412</name>
</gene>
<reference evidence="3" key="3">
    <citation type="journal article" date="2018" name="Mol. Plant Microbe Interact.">
        <title>Genome sequence resources for the wheat stripe rust pathogen (Puccinia striiformis f. sp. tritici) and the barley stripe rust pathogen (Puccinia striiformis f. sp. hordei).</title>
        <authorList>
            <person name="Xia C."/>
            <person name="Wang M."/>
            <person name="Yin C."/>
            <person name="Cornejo O.E."/>
            <person name="Hulbert S.H."/>
            <person name="Chen X."/>
        </authorList>
    </citation>
    <scope>NUCLEOTIDE SEQUENCE [LARGE SCALE GENOMIC DNA]</scope>
    <source>
        <strain evidence="3">93TX-2</strain>
    </source>
</reference>
<feature type="region of interest" description="Disordered" evidence="1">
    <location>
        <begin position="1"/>
        <end position="53"/>
    </location>
</feature>
<dbReference type="PANTHER" id="PTHR45023:SF4">
    <property type="entry name" value="GLYCINE-RICH PROTEIN-RELATED"/>
    <property type="match status" value="1"/>
</dbReference>
<feature type="compositionally biased region" description="Polar residues" evidence="1">
    <location>
        <begin position="285"/>
        <end position="308"/>
    </location>
</feature>
<dbReference type="OrthoDB" id="2501157at2759"/>
<comment type="caution">
    <text evidence="2">The sequence shown here is derived from an EMBL/GenBank/DDBJ whole genome shotgun (WGS) entry which is preliminary data.</text>
</comment>
<dbReference type="VEuPathDB" id="FungiDB:PSTT_06489"/>
<dbReference type="PANTHER" id="PTHR45023">
    <property type="match status" value="1"/>
</dbReference>
<dbReference type="AlphaFoldDB" id="A0A2S4WHV4"/>
<feature type="compositionally biased region" description="Low complexity" evidence="1">
    <location>
        <begin position="27"/>
        <end position="41"/>
    </location>
</feature>
<reference evidence="2 3" key="1">
    <citation type="submission" date="2017-12" db="EMBL/GenBank/DDBJ databases">
        <title>Gene loss provides genomic basis for host adaptation in cereal stripe rust fungi.</title>
        <authorList>
            <person name="Xia C."/>
        </authorList>
    </citation>
    <scope>NUCLEOTIDE SEQUENCE [LARGE SCALE GENOMIC DNA]</scope>
    <source>
        <strain evidence="2 3">93TX-2</strain>
    </source>
</reference>